<accession>A0A8B6CX95</accession>
<name>A0A8B6CX95_MYTGA</name>
<gene>
    <name evidence="2" type="ORF">MGAL_10B023429</name>
</gene>
<evidence type="ECO:0000313" key="2">
    <source>
        <dbReference type="EMBL" id="VDI11554.1"/>
    </source>
</evidence>
<evidence type="ECO:0000259" key="1">
    <source>
        <dbReference type="PROSITE" id="PS50878"/>
    </source>
</evidence>
<dbReference type="PANTHER" id="PTHR33332">
    <property type="entry name" value="REVERSE TRANSCRIPTASE DOMAIN-CONTAINING PROTEIN"/>
    <property type="match status" value="1"/>
</dbReference>
<dbReference type="AlphaFoldDB" id="A0A8B6CX95"/>
<dbReference type="EMBL" id="UYJE01002530">
    <property type="protein sequence ID" value="VDI11554.1"/>
    <property type="molecule type" value="Genomic_DNA"/>
</dbReference>
<sequence>MQAHPQHLEKHRVLTSLNHGFRSGYSCETQLLVTLHDFVKAFDAGLQTDIAILDFSKAFDTVPHNKLLSKMGEYGIRGQLNNWLNMFLTQRKMKVVVEGEQSEEVKVDSGVPQGTVLGPLLFLCHINDLRTLSNHQYGCSPMTVYYTEPSKQRKITNCYKKT</sequence>
<dbReference type="InterPro" id="IPR000477">
    <property type="entry name" value="RT_dom"/>
</dbReference>
<dbReference type="SUPFAM" id="SSF56672">
    <property type="entry name" value="DNA/RNA polymerases"/>
    <property type="match status" value="1"/>
</dbReference>
<dbReference type="PROSITE" id="PS50878">
    <property type="entry name" value="RT_POL"/>
    <property type="match status" value="1"/>
</dbReference>
<proteinExistence type="predicted"/>
<keyword evidence="3" id="KW-1185">Reference proteome</keyword>
<feature type="domain" description="Reverse transcriptase" evidence="1">
    <location>
        <begin position="1"/>
        <end position="162"/>
    </location>
</feature>
<dbReference type="OrthoDB" id="10062389at2759"/>
<evidence type="ECO:0000313" key="3">
    <source>
        <dbReference type="Proteomes" id="UP000596742"/>
    </source>
</evidence>
<protein>
    <recommendedName>
        <fullName evidence="1">Reverse transcriptase domain-containing protein</fullName>
    </recommendedName>
</protein>
<dbReference type="Pfam" id="PF00078">
    <property type="entry name" value="RVT_1"/>
    <property type="match status" value="1"/>
</dbReference>
<dbReference type="Proteomes" id="UP000596742">
    <property type="component" value="Unassembled WGS sequence"/>
</dbReference>
<reference evidence="2" key="1">
    <citation type="submission" date="2018-11" db="EMBL/GenBank/DDBJ databases">
        <authorList>
            <person name="Alioto T."/>
            <person name="Alioto T."/>
        </authorList>
    </citation>
    <scope>NUCLEOTIDE SEQUENCE</scope>
</reference>
<dbReference type="InterPro" id="IPR043502">
    <property type="entry name" value="DNA/RNA_pol_sf"/>
</dbReference>
<organism evidence="2 3">
    <name type="scientific">Mytilus galloprovincialis</name>
    <name type="common">Mediterranean mussel</name>
    <dbReference type="NCBI Taxonomy" id="29158"/>
    <lineage>
        <taxon>Eukaryota</taxon>
        <taxon>Metazoa</taxon>
        <taxon>Spiralia</taxon>
        <taxon>Lophotrochozoa</taxon>
        <taxon>Mollusca</taxon>
        <taxon>Bivalvia</taxon>
        <taxon>Autobranchia</taxon>
        <taxon>Pteriomorphia</taxon>
        <taxon>Mytilida</taxon>
        <taxon>Mytiloidea</taxon>
        <taxon>Mytilidae</taxon>
        <taxon>Mytilinae</taxon>
        <taxon>Mytilus</taxon>
    </lineage>
</organism>
<comment type="caution">
    <text evidence="2">The sequence shown here is derived from an EMBL/GenBank/DDBJ whole genome shotgun (WGS) entry which is preliminary data.</text>
</comment>